<gene>
    <name evidence="1" type="ordered locus">HFX_4073</name>
    <name evidence="2" type="ORF">BM92_19435</name>
    <name evidence="3" type="ORF">C439_16628</name>
    <name evidence="4" type="ORF">E6P09_19240</name>
</gene>
<evidence type="ECO:0000313" key="2">
    <source>
        <dbReference type="EMBL" id="AHZ23984.1"/>
    </source>
</evidence>
<evidence type="ECO:0000313" key="5">
    <source>
        <dbReference type="Proteomes" id="UP000006469"/>
    </source>
</evidence>
<reference evidence="4 8" key="6">
    <citation type="submission" date="2019-04" db="EMBL/GenBank/DDBJ databases">
        <title>Methylomes of two halophilic Archaea, Haloarcula marismortui and Haloferax mediterranei.</title>
        <authorList>
            <person name="DasSarma S."/>
            <person name="DasSarma P."/>
            <person name="DasSarma S."/>
            <person name="Fomenkov A."/>
            <person name="Vincze T."/>
            <person name="Anton B.P."/>
            <person name="Roberts R.J."/>
        </authorList>
    </citation>
    <scope>NUCLEOTIDE SEQUENCE [LARGE SCALE GENOMIC DNA]</scope>
    <source>
        <strain evidence="4">ATCC 33500</strain>
        <strain evidence="8">ATCC 33500 / DSM 1411 / JCM 8866 / NBRC 14739 / NCIMB 2177 / R-4</strain>
        <plasmid evidence="4 8">pHME132</plasmid>
    </source>
</reference>
<dbReference type="OrthoDB" id="173690at2157"/>
<dbReference type="EMBL" id="CP007552">
    <property type="protein sequence ID" value="AHZ23984.1"/>
    <property type="molecule type" value="Genomic_DNA"/>
</dbReference>
<geneLocation type="plasmid" evidence="4 8">
    <name>pHME132</name>
</geneLocation>
<dbReference type="GeneID" id="40158599"/>
<keyword evidence="6" id="KW-1185">Reference proteome</keyword>
<evidence type="ECO:0000313" key="1">
    <source>
        <dbReference type="EMBL" id="AFK20767.1"/>
    </source>
</evidence>
<dbReference type="Proteomes" id="UP000299011">
    <property type="component" value="Plasmid pHME132"/>
</dbReference>
<reference evidence="3 6" key="3">
    <citation type="journal article" date="2014" name="PLoS Genet.">
        <title>Phylogenetically driven sequencing of extremely halophilic archaea reveals strategies for static and dynamic osmo-response.</title>
        <authorList>
            <person name="Becker E.A."/>
            <person name="Seitzer P.M."/>
            <person name="Tritt A."/>
            <person name="Larsen D."/>
            <person name="Krusor M."/>
            <person name="Yao A.I."/>
            <person name="Wu D."/>
            <person name="Madern D."/>
            <person name="Eisen J.A."/>
            <person name="Darling A.E."/>
            <person name="Facciotti M.T."/>
        </authorList>
    </citation>
    <scope>NUCLEOTIDE SEQUENCE [LARGE SCALE GENOMIC DNA]</scope>
    <source>
        <strain evidence="3">ATCC 33500</strain>
        <strain evidence="6">ATCC 33500 / DSM 1411 / JCM 8866 / NBRC 14739 / NCIMB 2177 / R-4</strain>
    </source>
</reference>
<dbReference type="Proteomes" id="UP000011603">
    <property type="component" value="Unassembled WGS sequence"/>
</dbReference>
<keyword evidence="1" id="KW-0614">Plasmid</keyword>
<name>I3R957_HALMT</name>
<evidence type="ECO:0000313" key="6">
    <source>
        <dbReference type="Proteomes" id="UP000011603"/>
    </source>
</evidence>
<sequence length="122" mass="13366">MHIEDSYNDETTTLSWEYGGESVSVTLPGLFHAEYAERSDVVVTATAEGTIRILAGDGTERDAFEYTLPEGCDLYTLTPSIGGDLGVTMVVAHDPGHRGETLWQHEIDIERRAVGGPVAKWR</sequence>
<evidence type="ECO:0000313" key="3">
    <source>
        <dbReference type="EMBL" id="ELZ97560.1"/>
    </source>
</evidence>
<proteinExistence type="predicted"/>
<organism evidence="1 5">
    <name type="scientific">Haloferax mediterranei (strain ATCC 33500 / DSM 1411 / JCM 8866 / NBRC 14739 / NCIMB 2177 / R-4)</name>
    <name type="common">Halobacterium mediterranei</name>
    <dbReference type="NCBI Taxonomy" id="523841"/>
    <lineage>
        <taxon>Archaea</taxon>
        <taxon>Methanobacteriati</taxon>
        <taxon>Methanobacteriota</taxon>
        <taxon>Stenosarchaea group</taxon>
        <taxon>Halobacteria</taxon>
        <taxon>Halobacteriales</taxon>
        <taxon>Haloferacaceae</taxon>
        <taxon>Haloferax</taxon>
    </lineage>
</organism>
<reference evidence="1 5" key="2">
    <citation type="journal article" date="2012" name="J. Bacteriol.">
        <title>Complete genome sequence of the metabolically versatile halophilic archaeon Haloferax mediterranei, a poly(3-hydroxybutyrate-co-3-hydroxyvalerate) producer.</title>
        <authorList>
            <person name="Han J."/>
            <person name="Zhang F."/>
            <person name="Hou J."/>
            <person name="Liu X."/>
            <person name="Li M."/>
            <person name="Liu H."/>
            <person name="Cai L."/>
            <person name="Zhang B."/>
            <person name="Chen Y."/>
            <person name="Zhou J."/>
            <person name="Hu S."/>
            <person name="Xiang H."/>
        </authorList>
    </citation>
    <scope>NUCLEOTIDE SEQUENCE [LARGE SCALE GENOMIC DNA]</scope>
    <source>
        <strain evidence="5">ATCC 33500 / DSM 1411 / JCM 8866 / NBRC 14739 / NCIMB 2177 / R-4</strain>
        <strain evidence="1">CGMCC 1.2087</strain>
        <plasmid evidence="5">pHM100</plasmid>
    </source>
</reference>
<geneLocation type="plasmid" evidence="2 7">
    <name>HMPLAS3</name>
</geneLocation>
<dbReference type="RefSeq" id="WP_004060487.1">
    <property type="nucleotide sequence ID" value="NC_017942.1"/>
</dbReference>
<dbReference type="AlphaFoldDB" id="I3R957"/>
<dbReference type="Proteomes" id="UP000006469">
    <property type="component" value="Plasmid pHM100"/>
</dbReference>
<dbReference type="PATRIC" id="fig|523841.21.peg.3351"/>
<dbReference type="Proteomes" id="UP000027075">
    <property type="component" value="Plasmid HMPLAS3"/>
</dbReference>
<dbReference type="EMBL" id="CP001869">
    <property type="protein sequence ID" value="AFK20767.1"/>
    <property type="molecule type" value="Genomic_DNA"/>
</dbReference>
<evidence type="ECO:0000313" key="8">
    <source>
        <dbReference type="Proteomes" id="UP000299011"/>
    </source>
</evidence>
<protein>
    <submittedName>
        <fullName evidence="1">Uncharacterized protein</fullName>
    </submittedName>
</protein>
<dbReference type="EMBL" id="CP039142">
    <property type="protein sequence ID" value="QCQ77445.1"/>
    <property type="molecule type" value="Genomic_DNA"/>
</dbReference>
<geneLocation type="plasmid" evidence="1 5">
    <name>pHM100</name>
</geneLocation>
<reference evidence="1" key="1">
    <citation type="journal article" date="2012" name="Appl. Environ. Microbiol.">
        <title>Identification of the haloarchaeal phasin (PhaP) that functions in polyhydroxyalkanoate accumulation and granule formation in Haloferax mediterranei.</title>
        <authorList>
            <person name="Cai S."/>
            <person name="Cai L."/>
            <person name="Liu H."/>
            <person name="Liu X."/>
            <person name="Han J."/>
            <person name="Zhou J."/>
            <person name="Xiang H."/>
        </authorList>
    </citation>
    <scope>NUCLEOTIDE SEQUENCE</scope>
    <source>
        <strain evidence="1">CGMCC 1.2087</strain>
    </source>
</reference>
<dbReference type="KEGG" id="hme:HFX_4073"/>
<evidence type="ECO:0000313" key="7">
    <source>
        <dbReference type="Proteomes" id="UP000027075"/>
    </source>
</evidence>
<dbReference type="HOGENOM" id="CLU_2021572_0_0_2"/>
<evidence type="ECO:0000313" key="4">
    <source>
        <dbReference type="EMBL" id="QCQ77445.1"/>
    </source>
</evidence>
<dbReference type="EMBL" id="AOLO01000014">
    <property type="protein sequence ID" value="ELZ97560.1"/>
    <property type="molecule type" value="Genomic_DNA"/>
</dbReference>
<reference evidence="2 7" key="4">
    <citation type="submission" date="2014-04" db="EMBL/GenBank/DDBJ databases">
        <title>Transcriptional profiles of Haloferax mediterranei on the basis of nitrogen availability.</title>
        <authorList>
            <person name="Bautista V."/>
        </authorList>
    </citation>
    <scope>NUCLEOTIDE SEQUENCE [LARGE SCALE GENOMIC DNA]</scope>
    <source>
        <strain evidence="2">ATCC 33500</strain>
        <strain evidence="7">ATCC 33500 / DSM 1411 / JCM 8866 / NBRC 14739 / NCIMB 2177 / R-4</strain>
        <plasmid evidence="2">HMPLAS3</plasmid>
        <plasmid evidence="7">Plasmid HMPLAS3</plasmid>
    </source>
</reference>
<reference evidence="1" key="5">
    <citation type="submission" date="2014-05" db="EMBL/GenBank/DDBJ databases">
        <authorList>
            <person name="Wang L."/>
            <person name="Yang H."/>
            <person name="Xiang H."/>
        </authorList>
    </citation>
    <scope>NUCLEOTIDE SEQUENCE</scope>
    <source>
        <strain evidence="1">CGMCC 1.2087</strain>
        <plasmid evidence="1">pHM100</plasmid>
    </source>
</reference>
<accession>I3R957</accession>